<dbReference type="Pfam" id="PF20420">
    <property type="entry name" value="DUF6702"/>
    <property type="match status" value="1"/>
</dbReference>
<comment type="caution">
    <text evidence="1">The sequence shown here is derived from an EMBL/GenBank/DDBJ whole genome shotgun (WGS) entry which is preliminary data.</text>
</comment>
<dbReference type="EMBL" id="JAZGLY010000001">
    <property type="protein sequence ID" value="MEE6185677.1"/>
    <property type="molecule type" value="Genomic_DNA"/>
</dbReference>
<keyword evidence="2" id="KW-1185">Reference proteome</keyword>
<evidence type="ECO:0000313" key="2">
    <source>
        <dbReference type="Proteomes" id="UP001357452"/>
    </source>
</evidence>
<sequence length="170" mass="20082">MSVVFFVHKLLLSLYFLGNSMHPYHVSATELEYEPQHKRLEISTKIFTDDFEHILSKTYKQKVDLTREDWKPQMTKLITHYIVTHLSIKNNNRQLSLKLFGWEIDHEAVYVYLTADAPTFDPAQIIVEKSVLYDLFDDQVNIIHFIYNKKRISTKLVYPEKKAIISFTGN</sequence>
<proteinExistence type="predicted"/>
<dbReference type="RefSeq" id="WP_330973088.1">
    <property type="nucleotide sequence ID" value="NZ_JAZGLY010000001.1"/>
</dbReference>
<gene>
    <name evidence="1" type="ORF">V2H41_00185</name>
</gene>
<dbReference type="Proteomes" id="UP001357452">
    <property type="component" value="Unassembled WGS sequence"/>
</dbReference>
<name>A0ABU7RCG4_9BACT</name>
<reference evidence="1 2" key="1">
    <citation type="submission" date="2024-01" db="EMBL/GenBank/DDBJ databases">
        <title>Niabella digestum sp. nov., isolated from waste digestion system.</title>
        <authorList>
            <person name="Zhang L."/>
        </authorList>
    </citation>
    <scope>NUCLEOTIDE SEQUENCE [LARGE SCALE GENOMIC DNA]</scope>
    <source>
        <strain evidence="1 2">A18</strain>
    </source>
</reference>
<protein>
    <submittedName>
        <fullName evidence="1">DUF6702 family protein</fullName>
    </submittedName>
</protein>
<organism evidence="1 2">
    <name type="scientific">Niabella digestorum</name>
    <dbReference type="NCBI Taxonomy" id="3117701"/>
    <lineage>
        <taxon>Bacteria</taxon>
        <taxon>Pseudomonadati</taxon>
        <taxon>Bacteroidota</taxon>
        <taxon>Chitinophagia</taxon>
        <taxon>Chitinophagales</taxon>
        <taxon>Chitinophagaceae</taxon>
        <taxon>Niabella</taxon>
    </lineage>
</organism>
<accession>A0ABU7RCG4</accession>
<dbReference type="InterPro" id="IPR046525">
    <property type="entry name" value="DUF6702"/>
</dbReference>
<evidence type="ECO:0000313" key="1">
    <source>
        <dbReference type="EMBL" id="MEE6185677.1"/>
    </source>
</evidence>